<accession>A0A6G0Y2V9</accession>
<dbReference type="Gene3D" id="3.30.160.60">
    <property type="entry name" value="Classic Zinc Finger"/>
    <property type="match status" value="1"/>
</dbReference>
<dbReference type="GO" id="GO:0008270">
    <property type="term" value="F:zinc ion binding"/>
    <property type="evidence" value="ECO:0007669"/>
    <property type="project" value="UniProtKB-KW"/>
</dbReference>
<keyword evidence="1" id="KW-0862">Zinc</keyword>
<gene>
    <name evidence="3" type="ORF">FWK35_00018141</name>
</gene>
<feature type="domain" description="C2H2-type" evidence="2">
    <location>
        <begin position="13"/>
        <end position="36"/>
    </location>
</feature>
<evidence type="ECO:0000313" key="3">
    <source>
        <dbReference type="EMBL" id="KAF0748031.1"/>
    </source>
</evidence>
<keyword evidence="1" id="KW-0863">Zinc-finger</keyword>
<evidence type="ECO:0000259" key="2">
    <source>
        <dbReference type="PROSITE" id="PS50157"/>
    </source>
</evidence>
<comment type="caution">
    <text evidence="3">The sequence shown here is derived from an EMBL/GenBank/DDBJ whole genome shotgun (WGS) entry which is preliminary data.</text>
</comment>
<dbReference type="AlphaFoldDB" id="A0A6G0Y2V9"/>
<evidence type="ECO:0000256" key="1">
    <source>
        <dbReference type="PROSITE-ProRule" id="PRU00042"/>
    </source>
</evidence>
<sequence length="41" mass="4923">MLRHVKSHKHIQLTCGNCKQDFTRRSNLLDHIQSKHGMYFI</sequence>
<dbReference type="EMBL" id="VUJU01006627">
    <property type="protein sequence ID" value="KAF0748031.1"/>
    <property type="molecule type" value="Genomic_DNA"/>
</dbReference>
<evidence type="ECO:0000313" key="4">
    <source>
        <dbReference type="Proteomes" id="UP000478052"/>
    </source>
</evidence>
<organism evidence="3 4">
    <name type="scientific">Aphis craccivora</name>
    <name type="common">Cowpea aphid</name>
    <dbReference type="NCBI Taxonomy" id="307492"/>
    <lineage>
        <taxon>Eukaryota</taxon>
        <taxon>Metazoa</taxon>
        <taxon>Ecdysozoa</taxon>
        <taxon>Arthropoda</taxon>
        <taxon>Hexapoda</taxon>
        <taxon>Insecta</taxon>
        <taxon>Pterygota</taxon>
        <taxon>Neoptera</taxon>
        <taxon>Paraneoptera</taxon>
        <taxon>Hemiptera</taxon>
        <taxon>Sternorrhyncha</taxon>
        <taxon>Aphidomorpha</taxon>
        <taxon>Aphidoidea</taxon>
        <taxon>Aphididae</taxon>
        <taxon>Aphidini</taxon>
        <taxon>Aphis</taxon>
        <taxon>Aphis</taxon>
    </lineage>
</organism>
<dbReference type="PROSITE" id="PS00028">
    <property type="entry name" value="ZINC_FINGER_C2H2_1"/>
    <property type="match status" value="1"/>
</dbReference>
<reference evidence="3 4" key="1">
    <citation type="submission" date="2019-08" db="EMBL/GenBank/DDBJ databases">
        <title>Whole genome of Aphis craccivora.</title>
        <authorList>
            <person name="Voronova N.V."/>
            <person name="Shulinski R.S."/>
            <person name="Bandarenka Y.V."/>
            <person name="Zhorov D.G."/>
            <person name="Warner D."/>
        </authorList>
    </citation>
    <scope>NUCLEOTIDE SEQUENCE [LARGE SCALE GENOMIC DNA]</scope>
    <source>
        <strain evidence="3">180601</strain>
        <tissue evidence="3">Whole Body</tissue>
    </source>
</reference>
<keyword evidence="4" id="KW-1185">Reference proteome</keyword>
<name>A0A6G0Y2V9_APHCR</name>
<dbReference type="Proteomes" id="UP000478052">
    <property type="component" value="Unassembled WGS sequence"/>
</dbReference>
<keyword evidence="1" id="KW-0479">Metal-binding</keyword>
<dbReference type="InterPro" id="IPR013087">
    <property type="entry name" value="Znf_C2H2_type"/>
</dbReference>
<proteinExistence type="predicted"/>
<dbReference type="PROSITE" id="PS50157">
    <property type="entry name" value="ZINC_FINGER_C2H2_2"/>
    <property type="match status" value="1"/>
</dbReference>
<protein>
    <submittedName>
        <fullName evidence="3">Zinc finger protein 532-like</fullName>
    </submittedName>
</protein>